<dbReference type="PROSITE" id="PS00061">
    <property type="entry name" value="ADH_SHORT"/>
    <property type="match status" value="1"/>
</dbReference>
<dbReference type="PRINTS" id="PR00081">
    <property type="entry name" value="GDHRDH"/>
</dbReference>
<dbReference type="EMBL" id="CP089984">
    <property type="protein sequence ID" value="WXB13436.1"/>
    <property type="molecule type" value="Genomic_DNA"/>
</dbReference>
<evidence type="ECO:0000313" key="2">
    <source>
        <dbReference type="EMBL" id="WXB13436.1"/>
    </source>
</evidence>
<dbReference type="EC" id="1.1.1.47" evidence="2"/>
<keyword evidence="2" id="KW-0560">Oxidoreductase</keyword>
<dbReference type="Gene3D" id="3.40.50.720">
    <property type="entry name" value="NAD(P)-binding Rossmann-like Domain"/>
    <property type="match status" value="1"/>
</dbReference>
<protein>
    <submittedName>
        <fullName evidence="2">Glucose 1-dehydrogenase</fullName>
        <ecNumber evidence="2">1.1.1.47</ecNumber>
    </submittedName>
</protein>
<evidence type="ECO:0000313" key="3">
    <source>
        <dbReference type="Proteomes" id="UP001370348"/>
    </source>
</evidence>
<proteinExistence type="inferred from homology"/>
<dbReference type="PANTHER" id="PTHR42760">
    <property type="entry name" value="SHORT-CHAIN DEHYDROGENASES/REDUCTASES FAMILY MEMBER"/>
    <property type="match status" value="1"/>
</dbReference>
<gene>
    <name evidence="2" type="ORF">LZC94_37030</name>
</gene>
<accession>A0ABZ2LWF4</accession>
<dbReference type="InterPro" id="IPR036291">
    <property type="entry name" value="NAD(P)-bd_dom_sf"/>
</dbReference>
<comment type="similarity">
    <text evidence="1">Belongs to the short-chain dehydrogenases/reductases (SDR) family.</text>
</comment>
<name>A0ABZ2LWF4_9BACT</name>
<organism evidence="2 3">
    <name type="scientific">Pendulispora albinea</name>
    <dbReference type="NCBI Taxonomy" id="2741071"/>
    <lineage>
        <taxon>Bacteria</taxon>
        <taxon>Pseudomonadati</taxon>
        <taxon>Myxococcota</taxon>
        <taxon>Myxococcia</taxon>
        <taxon>Myxococcales</taxon>
        <taxon>Sorangiineae</taxon>
        <taxon>Pendulisporaceae</taxon>
        <taxon>Pendulispora</taxon>
    </lineage>
</organism>
<keyword evidence="3" id="KW-1185">Reference proteome</keyword>
<dbReference type="RefSeq" id="WP_394823046.1">
    <property type="nucleotide sequence ID" value="NZ_CP089984.1"/>
</dbReference>
<sequence length="254" mass="26629">MSTELAGRVSVVTGAGRGIGKGIATAFAREGSKVVIADRDGASAETTAAEIREAGGHAVSVRVDVADEPSVAAAFDEIHRRFPAVDVLVNVAGIWVGGSLTEIAVEDWDRTMNVNARGVFLASRSVLPRMVERKRGTILTVASTAAFKGTRRAGAYNASKAAAVGITRNIALDYAAYGIRAAAICPGLVQTDMEVQLRKFRGDTEEYRRFVLAAHPLGRIGTPEDVAQAAVFLASDRASWITGSCLIVDGGTLA</sequence>
<dbReference type="InterPro" id="IPR020904">
    <property type="entry name" value="Sc_DH/Rdtase_CS"/>
</dbReference>
<dbReference type="InterPro" id="IPR002347">
    <property type="entry name" value="SDR_fam"/>
</dbReference>
<evidence type="ECO:0000256" key="1">
    <source>
        <dbReference type="ARBA" id="ARBA00006484"/>
    </source>
</evidence>
<dbReference type="Proteomes" id="UP001370348">
    <property type="component" value="Chromosome"/>
</dbReference>
<dbReference type="GO" id="GO:0047936">
    <property type="term" value="F:glucose 1-dehydrogenase [NAD(P)+] activity"/>
    <property type="evidence" value="ECO:0007669"/>
    <property type="project" value="UniProtKB-EC"/>
</dbReference>
<reference evidence="2 3" key="1">
    <citation type="submission" date="2021-12" db="EMBL/GenBank/DDBJ databases">
        <title>Discovery of the Pendulisporaceae a myxobacterial family with distinct sporulation behavior and unique specialized metabolism.</title>
        <authorList>
            <person name="Garcia R."/>
            <person name="Popoff A."/>
            <person name="Bader C.D."/>
            <person name="Loehr J."/>
            <person name="Walesch S."/>
            <person name="Walt C."/>
            <person name="Boldt J."/>
            <person name="Bunk B."/>
            <person name="Haeckl F.J.F.P.J."/>
            <person name="Gunesch A.P."/>
            <person name="Birkelbach J."/>
            <person name="Nuebel U."/>
            <person name="Pietschmann T."/>
            <person name="Bach T."/>
            <person name="Mueller R."/>
        </authorList>
    </citation>
    <scope>NUCLEOTIDE SEQUENCE [LARGE SCALE GENOMIC DNA]</scope>
    <source>
        <strain evidence="2 3">MSr11954</strain>
    </source>
</reference>
<dbReference type="PRINTS" id="PR00080">
    <property type="entry name" value="SDRFAMILY"/>
</dbReference>
<dbReference type="Pfam" id="PF13561">
    <property type="entry name" value="adh_short_C2"/>
    <property type="match status" value="1"/>
</dbReference>
<dbReference type="NCBIfam" id="NF005559">
    <property type="entry name" value="PRK07231.1"/>
    <property type="match status" value="1"/>
</dbReference>
<dbReference type="CDD" id="cd05233">
    <property type="entry name" value="SDR_c"/>
    <property type="match status" value="1"/>
</dbReference>
<dbReference type="SUPFAM" id="SSF51735">
    <property type="entry name" value="NAD(P)-binding Rossmann-fold domains"/>
    <property type="match status" value="1"/>
</dbReference>